<keyword evidence="5 8" id="KW-0812">Transmembrane</keyword>
<evidence type="ECO:0000259" key="9">
    <source>
        <dbReference type="Pfam" id="PF13231"/>
    </source>
</evidence>
<evidence type="ECO:0000313" key="10">
    <source>
        <dbReference type="EMBL" id="KGG19709.1"/>
    </source>
</evidence>
<feature type="domain" description="Glycosyltransferase RgtA/B/C/D-like" evidence="9">
    <location>
        <begin position="84"/>
        <end position="243"/>
    </location>
</feature>
<reference evidence="11" key="1">
    <citation type="journal article" date="2014" name="Sci. Data">
        <title>Genomes of diverse isolates of the marine cyanobacterium Prochlorococcus.</title>
        <authorList>
            <person name="Biller S."/>
            <person name="Berube P."/>
            <person name="Thompson J."/>
            <person name="Kelly L."/>
            <person name="Roggensack S."/>
            <person name="Awad L."/>
            <person name="Roache-Johnson K."/>
            <person name="Ding H."/>
            <person name="Giovannoni S.J."/>
            <person name="Moore L.R."/>
            <person name="Chisholm S.W."/>
        </authorList>
    </citation>
    <scope>NUCLEOTIDE SEQUENCE [LARGE SCALE GENOMIC DNA]</scope>
    <source>
        <strain evidence="11">PAC1</strain>
    </source>
</reference>
<dbReference type="PANTHER" id="PTHR33908">
    <property type="entry name" value="MANNOSYLTRANSFERASE YKCB-RELATED"/>
    <property type="match status" value="1"/>
</dbReference>
<protein>
    <submittedName>
        <fullName evidence="10">4-amino-4-deoxy-L-arabinose transferase and related glycosyltransferase of PMT family</fullName>
    </submittedName>
</protein>
<evidence type="ECO:0000256" key="5">
    <source>
        <dbReference type="ARBA" id="ARBA00022692"/>
    </source>
</evidence>
<keyword evidence="4 10" id="KW-0808">Transferase</keyword>
<dbReference type="GO" id="GO:0005886">
    <property type="term" value="C:plasma membrane"/>
    <property type="evidence" value="ECO:0007669"/>
    <property type="project" value="UniProtKB-SubCell"/>
</dbReference>
<feature type="transmembrane region" description="Helical" evidence="8">
    <location>
        <begin position="401"/>
        <end position="422"/>
    </location>
</feature>
<dbReference type="RefSeq" id="WP_036907493.1">
    <property type="nucleotide sequence ID" value="NZ_CP138967.1"/>
</dbReference>
<evidence type="ECO:0000256" key="2">
    <source>
        <dbReference type="ARBA" id="ARBA00022475"/>
    </source>
</evidence>
<evidence type="ECO:0000256" key="3">
    <source>
        <dbReference type="ARBA" id="ARBA00022676"/>
    </source>
</evidence>
<dbReference type="InterPro" id="IPR038731">
    <property type="entry name" value="RgtA/B/C-like"/>
</dbReference>
<feature type="transmembrane region" description="Helical" evidence="8">
    <location>
        <begin position="434"/>
        <end position="455"/>
    </location>
</feature>
<feature type="transmembrane region" description="Helical" evidence="8">
    <location>
        <begin position="279"/>
        <end position="301"/>
    </location>
</feature>
<evidence type="ECO:0000256" key="7">
    <source>
        <dbReference type="ARBA" id="ARBA00023136"/>
    </source>
</evidence>
<evidence type="ECO:0000256" key="1">
    <source>
        <dbReference type="ARBA" id="ARBA00004651"/>
    </source>
</evidence>
<gene>
    <name evidence="10" type="ORF">EV03_2095</name>
</gene>
<dbReference type="Proteomes" id="UP000030392">
    <property type="component" value="Unassembled WGS sequence"/>
</dbReference>
<accession>A0A0A2C4Z0</accession>
<name>A0A0A2C4Z0_PROMR</name>
<feature type="transmembrane region" description="Helical" evidence="8">
    <location>
        <begin position="368"/>
        <end position="389"/>
    </location>
</feature>
<feature type="transmembrane region" description="Helical" evidence="8">
    <location>
        <begin position="313"/>
        <end position="333"/>
    </location>
</feature>
<proteinExistence type="predicted"/>
<organism evidence="10 11">
    <name type="scientific">Prochlorococcus marinus str. PAC1</name>
    <dbReference type="NCBI Taxonomy" id="59924"/>
    <lineage>
        <taxon>Bacteria</taxon>
        <taxon>Bacillati</taxon>
        <taxon>Cyanobacteriota</taxon>
        <taxon>Cyanophyceae</taxon>
        <taxon>Synechococcales</taxon>
        <taxon>Prochlorococcaceae</taxon>
        <taxon>Prochlorococcus</taxon>
    </lineage>
</organism>
<dbReference type="GO" id="GO:0016763">
    <property type="term" value="F:pentosyltransferase activity"/>
    <property type="evidence" value="ECO:0007669"/>
    <property type="project" value="TreeGrafter"/>
</dbReference>
<evidence type="ECO:0000256" key="8">
    <source>
        <dbReference type="SAM" id="Phobius"/>
    </source>
</evidence>
<keyword evidence="3" id="KW-0328">Glycosyltransferase</keyword>
<comment type="caution">
    <text evidence="10">The sequence shown here is derived from an EMBL/GenBank/DDBJ whole genome shotgun (WGS) entry which is preliminary data.</text>
</comment>
<feature type="transmembrane region" description="Helical" evidence="8">
    <location>
        <begin position="339"/>
        <end position="356"/>
    </location>
</feature>
<feature type="transmembrane region" description="Helical" evidence="8">
    <location>
        <begin position="206"/>
        <end position="222"/>
    </location>
</feature>
<sequence length="549" mass="63044">MQIPLSNIINYMKIKVVVSNFFLKNKKIILPFFAVLFFISLYFLIDFSSQSLVAHDEGLYARRARLIESSANWFSPPFISPHHKTLGSYWFIALSIRLFGNSELALRLPSILSSFLCLIISYLIALKTTNSKSALISLFSLSSMPLWIQYSRYASPDLPFVLCILLVILFFLKSLDSSKYISQYFNLFCSGLFISSSFFIRSYMAFVPFIGLTPFIFYHLFRKEFTFKLFFCTGIAVGFIPTFLNLYFSVQKFGISGITSLFDFAKKQAIGEFGFNNLLLVPINFLYLTFPIGILLLILFVFTGSNNKANYPLLIYCYPLISLILLLCMSTSYPHYYLFLLPSLSLIFGNYITSYSSRFSFSNSTIRYLVFIILLLISSILLFSILRYTDLVFLYSKGNPLIVYILISLILLSYIASLRFLFNIKNQNSNLINFFYNIIIPQYISLSLLLNFGVLGNPNHNTKLFLKDAEVSSIINSNTIYLLGVDSKIETLLSYYLPSSRIVDDFEVISKYKYVIISNSNLLKKLNLNQFFIPVKKFDNHLLLVNIAS</sequence>
<dbReference type="Pfam" id="PF13231">
    <property type="entry name" value="PMT_2"/>
    <property type="match status" value="1"/>
</dbReference>
<dbReference type="EMBL" id="JNAX01000015">
    <property type="protein sequence ID" value="KGG19709.1"/>
    <property type="molecule type" value="Genomic_DNA"/>
</dbReference>
<keyword evidence="7 8" id="KW-0472">Membrane</keyword>
<dbReference type="PANTHER" id="PTHR33908:SF3">
    <property type="entry name" value="UNDECAPRENYL PHOSPHATE-ALPHA-4-AMINO-4-DEOXY-L-ARABINOSE ARABINOSYL TRANSFERASE"/>
    <property type="match status" value="1"/>
</dbReference>
<dbReference type="GO" id="GO:0009103">
    <property type="term" value="P:lipopolysaccharide biosynthetic process"/>
    <property type="evidence" value="ECO:0007669"/>
    <property type="project" value="UniProtKB-ARBA"/>
</dbReference>
<dbReference type="AlphaFoldDB" id="A0A0A2C4Z0"/>
<dbReference type="GO" id="GO:0010041">
    <property type="term" value="P:response to iron(III) ion"/>
    <property type="evidence" value="ECO:0007669"/>
    <property type="project" value="TreeGrafter"/>
</dbReference>
<feature type="transmembrane region" description="Helical" evidence="8">
    <location>
        <begin position="156"/>
        <end position="172"/>
    </location>
</feature>
<keyword evidence="2" id="KW-1003">Cell membrane</keyword>
<feature type="transmembrane region" description="Helical" evidence="8">
    <location>
        <begin position="229"/>
        <end position="248"/>
    </location>
</feature>
<feature type="transmembrane region" description="Helical" evidence="8">
    <location>
        <begin position="104"/>
        <end position="126"/>
    </location>
</feature>
<evidence type="ECO:0000313" key="11">
    <source>
        <dbReference type="Proteomes" id="UP000030392"/>
    </source>
</evidence>
<comment type="subcellular location">
    <subcellularLocation>
        <location evidence="1">Cell membrane</location>
        <topology evidence="1">Multi-pass membrane protein</topology>
    </subcellularLocation>
</comment>
<evidence type="ECO:0000256" key="6">
    <source>
        <dbReference type="ARBA" id="ARBA00022989"/>
    </source>
</evidence>
<keyword evidence="6 8" id="KW-1133">Transmembrane helix</keyword>
<feature type="transmembrane region" description="Helical" evidence="8">
    <location>
        <begin position="28"/>
        <end position="45"/>
    </location>
</feature>
<evidence type="ECO:0000256" key="4">
    <source>
        <dbReference type="ARBA" id="ARBA00022679"/>
    </source>
</evidence>
<dbReference type="InterPro" id="IPR050297">
    <property type="entry name" value="LipidA_mod_glycosyltrf_83"/>
</dbReference>